<dbReference type="GO" id="GO:0003729">
    <property type="term" value="F:mRNA binding"/>
    <property type="evidence" value="ECO:0007669"/>
    <property type="project" value="TreeGrafter"/>
</dbReference>
<organism evidence="3">
    <name type="scientific">Arcella intermedia</name>
    <dbReference type="NCBI Taxonomy" id="1963864"/>
    <lineage>
        <taxon>Eukaryota</taxon>
        <taxon>Amoebozoa</taxon>
        <taxon>Tubulinea</taxon>
        <taxon>Elardia</taxon>
        <taxon>Arcellinida</taxon>
        <taxon>Sphaerothecina</taxon>
        <taxon>Arcellidae</taxon>
        <taxon>Arcella</taxon>
    </lineage>
</organism>
<dbReference type="CDD" id="cd21134">
    <property type="entry name" value="YTH"/>
    <property type="match status" value="1"/>
</dbReference>
<sequence length="314" mass="36723">MKCLAYENLQIALQNHIWATQAHNEVKLNEAYKDSEVVLIFSINNSRHFQAYGRMVSRIGSKATSIWHCQQKNLGGVFSIEWISIKHLAFTETEHLHNPLNENKPVKISRDGQEIPEDIGYQLCLLIDNGEEYELTKYAPSFLSAKEEKPKMKEVKREEESIIITLVSAQSPRNNQNNSYHHEQDHDYDHTDNHKEYNNRSKEQHLPYQDYLKIHKHDAYQSHYQERRNQPIYSSRSEIQRSPTRDPSYPFERSLSSCSSYRIQAGHVPKSVPTYRNYGRKESSDGGDQWNNLNNFSKSSNLNYINNRTSKGLF</sequence>
<dbReference type="InterPro" id="IPR045168">
    <property type="entry name" value="YTH_prot"/>
</dbReference>
<dbReference type="PROSITE" id="PS50882">
    <property type="entry name" value="YTH"/>
    <property type="match status" value="1"/>
</dbReference>
<dbReference type="AlphaFoldDB" id="A0A6B2LA31"/>
<feature type="region of interest" description="Disordered" evidence="1">
    <location>
        <begin position="168"/>
        <end position="196"/>
    </location>
</feature>
<proteinExistence type="predicted"/>
<evidence type="ECO:0000259" key="2">
    <source>
        <dbReference type="PROSITE" id="PS50882"/>
    </source>
</evidence>
<feature type="domain" description="YTH" evidence="2">
    <location>
        <begin position="1"/>
        <end position="127"/>
    </location>
</feature>
<name>A0A6B2LA31_9EUKA</name>
<feature type="compositionally biased region" description="Polar residues" evidence="1">
    <location>
        <begin position="168"/>
        <end position="179"/>
    </location>
</feature>
<reference evidence="3" key="1">
    <citation type="journal article" date="2020" name="J. Eukaryot. Microbiol.">
        <title>De novo Sequencing, Assembly and Annotation of the Transcriptome for the Free-Living Testate Amoeba Arcella intermedia.</title>
        <authorList>
            <person name="Ribeiro G.M."/>
            <person name="Porfirio-Sousa A.L."/>
            <person name="Maurer-Alcala X.X."/>
            <person name="Katz L.A."/>
            <person name="Lahr D.J.G."/>
        </authorList>
    </citation>
    <scope>NUCLEOTIDE SEQUENCE</scope>
</reference>
<dbReference type="PANTHER" id="PTHR12357:SF3">
    <property type="entry name" value="YTH DOMAIN-CONTAINING PROTEIN 1"/>
    <property type="match status" value="1"/>
</dbReference>
<accession>A0A6B2LA31</accession>
<dbReference type="Gene3D" id="3.10.590.10">
    <property type="entry name" value="ph1033 like domains"/>
    <property type="match status" value="1"/>
</dbReference>
<feature type="region of interest" description="Disordered" evidence="1">
    <location>
        <begin position="225"/>
        <end position="253"/>
    </location>
</feature>
<dbReference type="GO" id="GO:0048024">
    <property type="term" value="P:regulation of mRNA splicing, via spliceosome"/>
    <property type="evidence" value="ECO:0007669"/>
    <property type="project" value="TreeGrafter"/>
</dbReference>
<feature type="compositionally biased region" description="Basic and acidic residues" evidence="1">
    <location>
        <begin position="180"/>
        <end position="196"/>
    </location>
</feature>
<dbReference type="PANTHER" id="PTHR12357">
    <property type="entry name" value="YTH YT521-B HOMOLOGY DOMAIN-CONTAINING"/>
    <property type="match status" value="1"/>
</dbReference>
<dbReference type="EMBL" id="GIBP01004910">
    <property type="protein sequence ID" value="NDV33879.1"/>
    <property type="molecule type" value="Transcribed_RNA"/>
</dbReference>
<feature type="compositionally biased region" description="Polar residues" evidence="1">
    <location>
        <begin position="231"/>
        <end position="242"/>
    </location>
</feature>
<evidence type="ECO:0000313" key="3">
    <source>
        <dbReference type="EMBL" id="NDV33879.1"/>
    </source>
</evidence>
<dbReference type="Pfam" id="PF04146">
    <property type="entry name" value="YTH"/>
    <property type="match status" value="1"/>
</dbReference>
<dbReference type="GO" id="GO:0005654">
    <property type="term" value="C:nucleoplasm"/>
    <property type="evidence" value="ECO:0007669"/>
    <property type="project" value="TreeGrafter"/>
</dbReference>
<protein>
    <recommendedName>
        <fullName evidence="2">YTH domain-containing protein</fullName>
    </recommendedName>
</protein>
<dbReference type="GO" id="GO:0000398">
    <property type="term" value="P:mRNA splicing, via spliceosome"/>
    <property type="evidence" value="ECO:0007669"/>
    <property type="project" value="TreeGrafter"/>
</dbReference>
<dbReference type="InterPro" id="IPR007275">
    <property type="entry name" value="YTH_domain"/>
</dbReference>
<feature type="region of interest" description="Disordered" evidence="1">
    <location>
        <begin position="271"/>
        <end position="291"/>
    </location>
</feature>
<evidence type="ECO:0000256" key="1">
    <source>
        <dbReference type="SAM" id="MobiDB-lite"/>
    </source>
</evidence>
<dbReference type="GO" id="GO:1990247">
    <property type="term" value="F:N6-methyladenosine-containing RNA reader activity"/>
    <property type="evidence" value="ECO:0007669"/>
    <property type="project" value="TreeGrafter"/>
</dbReference>